<gene>
    <name evidence="1" type="ORF">RUMHYD_02114</name>
</gene>
<reference evidence="1 2" key="1">
    <citation type="submission" date="2009-01" db="EMBL/GenBank/DDBJ databases">
        <authorList>
            <person name="Fulton L."/>
            <person name="Clifton S."/>
            <person name="Fulton B."/>
            <person name="Xu J."/>
            <person name="Minx P."/>
            <person name="Pepin K.H."/>
            <person name="Johnson M."/>
            <person name="Bhonagiri V."/>
            <person name="Nash W.E."/>
            <person name="Mardis E.R."/>
            <person name="Wilson R.K."/>
        </authorList>
    </citation>
    <scope>NUCLEOTIDE SEQUENCE [LARGE SCALE GENOMIC DNA]</scope>
    <source>
        <strain evidence="2">DSM 10507 / JCM 14656 / S5a33</strain>
    </source>
</reference>
<dbReference type="EMBL" id="ACBZ01000111">
    <property type="protein sequence ID" value="EEG48994.1"/>
    <property type="molecule type" value="Genomic_DNA"/>
</dbReference>
<evidence type="ECO:0000313" key="1">
    <source>
        <dbReference type="EMBL" id="EEG48994.1"/>
    </source>
</evidence>
<sequence>MLDNFSERCKIIKKRKDAFIMANQKRNMTIANAYYFFNFQGFYFYKGVGSFCYDKTFYGD</sequence>
<name>C0CMM9_BLAHS</name>
<evidence type="ECO:0000313" key="2">
    <source>
        <dbReference type="Proteomes" id="UP000003100"/>
    </source>
</evidence>
<organism evidence="1 2">
    <name type="scientific">Blautia hydrogenotrophica (strain DSM 10507 / JCM 14656 / S5a33)</name>
    <name type="common">Ruminococcus hydrogenotrophicus</name>
    <dbReference type="NCBI Taxonomy" id="476272"/>
    <lineage>
        <taxon>Bacteria</taxon>
        <taxon>Bacillati</taxon>
        <taxon>Bacillota</taxon>
        <taxon>Clostridia</taxon>
        <taxon>Lachnospirales</taxon>
        <taxon>Lachnospiraceae</taxon>
        <taxon>Blautia</taxon>
    </lineage>
</organism>
<keyword evidence="2" id="KW-1185">Reference proteome</keyword>
<dbReference type="PATRIC" id="fig|476272.21.peg.1544"/>
<dbReference type="Proteomes" id="UP000003100">
    <property type="component" value="Unassembled WGS sequence"/>
</dbReference>
<reference evidence="1 2" key="2">
    <citation type="submission" date="2009-02" db="EMBL/GenBank/DDBJ databases">
        <title>Draft genome sequence of Blautia hydrogenotrophica DSM 10507 (Ruminococcus hydrogenotrophicus DSM 10507).</title>
        <authorList>
            <person name="Sudarsanam P."/>
            <person name="Ley R."/>
            <person name="Guruge J."/>
            <person name="Turnbaugh P.J."/>
            <person name="Mahowald M."/>
            <person name="Liep D."/>
            <person name="Gordon J."/>
        </authorList>
    </citation>
    <scope>NUCLEOTIDE SEQUENCE [LARGE SCALE GENOMIC DNA]</scope>
    <source>
        <strain evidence="2">DSM 10507 / JCM 14656 / S5a33</strain>
    </source>
</reference>
<accession>C0CMM9</accession>
<dbReference type="HOGENOM" id="CLU_2932073_0_0_9"/>
<dbReference type="AlphaFoldDB" id="C0CMM9"/>
<comment type="caution">
    <text evidence="1">The sequence shown here is derived from an EMBL/GenBank/DDBJ whole genome shotgun (WGS) entry which is preliminary data.</text>
</comment>
<protein>
    <submittedName>
        <fullName evidence="1">Uncharacterized protein</fullName>
    </submittedName>
</protein>
<proteinExistence type="predicted"/>